<dbReference type="OrthoDB" id="9804920at2"/>
<dbReference type="PANTHER" id="PTHR10443">
    <property type="entry name" value="MICROSOMAL DIPEPTIDASE"/>
    <property type="match status" value="1"/>
</dbReference>
<dbReference type="EMBL" id="PJMY01000003">
    <property type="protein sequence ID" value="PKV95388.1"/>
    <property type="molecule type" value="Genomic_DNA"/>
</dbReference>
<protein>
    <submittedName>
        <fullName evidence="1">Membrane dipeptidase</fullName>
    </submittedName>
</protein>
<dbReference type="Pfam" id="PF01244">
    <property type="entry name" value="Peptidase_M19"/>
    <property type="match status" value="1"/>
</dbReference>
<organism evidence="1 2">
    <name type="scientific">Amycolatopsis echigonensis</name>
    <dbReference type="NCBI Taxonomy" id="2576905"/>
    <lineage>
        <taxon>Bacteria</taxon>
        <taxon>Bacillati</taxon>
        <taxon>Actinomycetota</taxon>
        <taxon>Actinomycetes</taxon>
        <taxon>Pseudonocardiales</taxon>
        <taxon>Pseudonocardiaceae</taxon>
        <taxon>Amycolatopsis</taxon>
    </lineage>
</organism>
<evidence type="ECO:0000313" key="2">
    <source>
        <dbReference type="Proteomes" id="UP000233750"/>
    </source>
</evidence>
<dbReference type="RefSeq" id="WP_101438509.1">
    <property type="nucleotide sequence ID" value="NZ_PJMY01000003.1"/>
</dbReference>
<dbReference type="Proteomes" id="UP000233750">
    <property type="component" value="Unassembled WGS sequence"/>
</dbReference>
<dbReference type="GO" id="GO:0070573">
    <property type="term" value="F:metallodipeptidase activity"/>
    <property type="evidence" value="ECO:0007669"/>
    <property type="project" value="InterPro"/>
</dbReference>
<dbReference type="AlphaFoldDB" id="A0A2N3WNE0"/>
<accession>A0A2N3WNE0</accession>
<proteinExistence type="predicted"/>
<reference evidence="1 2" key="1">
    <citation type="submission" date="2017-12" db="EMBL/GenBank/DDBJ databases">
        <title>Sequencing the genomes of 1000 Actinobacteria strains.</title>
        <authorList>
            <person name="Klenk H.-P."/>
        </authorList>
    </citation>
    <scope>NUCLEOTIDE SEQUENCE [LARGE SCALE GENOMIC DNA]</scope>
    <source>
        <strain evidence="1 2">DSM 45165</strain>
    </source>
</reference>
<dbReference type="GO" id="GO:0006508">
    <property type="term" value="P:proteolysis"/>
    <property type="evidence" value="ECO:0007669"/>
    <property type="project" value="InterPro"/>
</dbReference>
<sequence length="347" mass="37851">MSYRVADCHNDLLMAVRHLRERGHEDPFGDFWLPQLRQGGVSLQVLPVATEEQFVGEGALRRCLLMIEEARHIADVHRDAVALVSTRAEIAETITSGKIALLLAIEGAEPLGHSLELVNVMRREGVRMCSLAWNRRTMMADGIAERDTGGRLTKLGAEAVRRMEDVGIIVDVSHLSEAGFFHLAEVARKPFIASHSSCRALADHPRNLTDDQIAMLGAAGGFLALNAFGPFLTDEVPTLDRFLNHMEHAMGLLGPDRVGLGTDFIDDVADVVDPIFTGLLVDWTQIPKTAGLQRPADFAALAEAAEKRFGADLARQILGDNLTEFICTMLDGQTAEEATSHRQGAST</sequence>
<keyword evidence="2" id="KW-1185">Reference proteome</keyword>
<evidence type="ECO:0000313" key="1">
    <source>
        <dbReference type="EMBL" id="PKV95388.1"/>
    </source>
</evidence>
<dbReference type="PANTHER" id="PTHR10443:SF12">
    <property type="entry name" value="DIPEPTIDASE"/>
    <property type="match status" value="1"/>
</dbReference>
<dbReference type="Gene3D" id="3.20.20.140">
    <property type="entry name" value="Metal-dependent hydrolases"/>
    <property type="match status" value="1"/>
</dbReference>
<dbReference type="InterPro" id="IPR008257">
    <property type="entry name" value="Pept_M19"/>
</dbReference>
<dbReference type="PROSITE" id="PS51365">
    <property type="entry name" value="RENAL_DIPEPTIDASE_2"/>
    <property type="match status" value="1"/>
</dbReference>
<name>A0A2N3WNE0_9PSEU</name>
<dbReference type="SUPFAM" id="SSF51556">
    <property type="entry name" value="Metallo-dependent hydrolases"/>
    <property type="match status" value="1"/>
</dbReference>
<comment type="caution">
    <text evidence="1">The sequence shown here is derived from an EMBL/GenBank/DDBJ whole genome shotgun (WGS) entry which is preliminary data.</text>
</comment>
<dbReference type="InterPro" id="IPR032466">
    <property type="entry name" value="Metal_Hydrolase"/>
</dbReference>
<gene>
    <name evidence="1" type="ORF">ATK30_6306</name>
</gene>